<organism evidence="2 3">
    <name type="scientific">Streptomyces halobius</name>
    <dbReference type="NCBI Taxonomy" id="2879846"/>
    <lineage>
        <taxon>Bacteria</taxon>
        <taxon>Bacillati</taxon>
        <taxon>Actinomycetota</taxon>
        <taxon>Actinomycetes</taxon>
        <taxon>Kitasatosporales</taxon>
        <taxon>Streptomycetaceae</taxon>
        <taxon>Streptomyces</taxon>
    </lineage>
</organism>
<keyword evidence="1" id="KW-0812">Transmembrane</keyword>
<protein>
    <recommendedName>
        <fullName evidence="4">Integral membrane protein</fullName>
    </recommendedName>
</protein>
<evidence type="ECO:0000313" key="3">
    <source>
        <dbReference type="Proteomes" id="UP000830115"/>
    </source>
</evidence>
<evidence type="ECO:0008006" key="4">
    <source>
        <dbReference type="Google" id="ProtNLM"/>
    </source>
</evidence>
<evidence type="ECO:0000313" key="2">
    <source>
        <dbReference type="EMBL" id="UQA97586.1"/>
    </source>
</evidence>
<name>A0ABY4MME5_9ACTN</name>
<keyword evidence="3" id="KW-1185">Reference proteome</keyword>
<keyword evidence="1" id="KW-1133">Transmembrane helix</keyword>
<keyword evidence="1" id="KW-0472">Membrane</keyword>
<evidence type="ECO:0000256" key="1">
    <source>
        <dbReference type="SAM" id="Phobius"/>
    </source>
</evidence>
<proteinExistence type="predicted"/>
<accession>A0ABY4MME5</accession>
<dbReference type="EMBL" id="CP086322">
    <property type="protein sequence ID" value="UQA97586.1"/>
    <property type="molecule type" value="Genomic_DNA"/>
</dbReference>
<gene>
    <name evidence="2" type="ORF">K9S39_01310</name>
</gene>
<feature type="transmembrane region" description="Helical" evidence="1">
    <location>
        <begin position="87"/>
        <end position="115"/>
    </location>
</feature>
<dbReference type="Proteomes" id="UP000830115">
    <property type="component" value="Chromosome"/>
</dbReference>
<feature type="transmembrane region" description="Helical" evidence="1">
    <location>
        <begin position="121"/>
        <end position="139"/>
    </location>
</feature>
<sequence>MRAVAAWPPSRRGTAAGAAVPTALVLGLPTAVIPNPLFTRTVPTPAWGYPALAVTAALAGLLLATYVRTGASADDRRPRRMGMLGGLLGFFAVGCPVCNKLVLLAIGTSGALSIWQPLQPLLAVVSVVLLAVATVRRLAGEIACPAA</sequence>
<reference evidence="2" key="1">
    <citation type="submission" date="2021-10" db="EMBL/GenBank/DDBJ databases">
        <title>Streptomyces nigrumlapis sp.nov.,an antimicrobial producing actinobacterium isolated from Black Gobi rocks.</title>
        <authorList>
            <person name="Wen Y."/>
            <person name="Zhang W."/>
            <person name="Liu X.G."/>
        </authorList>
    </citation>
    <scope>NUCLEOTIDE SEQUENCE</scope>
    <source>
        <strain evidence="2">ST13-2-2</strain>
    </source>
</reference>
<feature type="transmembrane region" description="Helical" evidence="1">
    <location>
        <begin position="47"/>
        <end position="67"/>
    </location>
</feature>